<evidence type="ECO:0000259" key="5">
    <source>
        <dbReference type="Pfam" id="PF23176"/>
    </source>
</evidence>
<sequence length="145" mass="16407">QCSIDSLLEKTINHMIYMQSITKHAEKLKECSTSKLLSKEMRIQSFPCDEGQGSTWSLEAGNQNISRIMVENINMGGDMLVEMLCEECSHFLLVADAIRSLHLTILKGISAACGNKTWFSFVVEPQNNESIHRMDVLWSLMQLPQ</sequence>
<dbReference type="GO" id="GO:0046983">
    <property type="term" value="F:protein dimerization activity"/>
    <property type="evidence" value="ECO:0007669"/>
    <property type="project" value="InterPro"/>
</dbReference>
<dbReference type="GO" id="GO:0005634">
    <property type="term" value="C:nucleus"/>
    <property type="evidence" value="ECO:0007669"/>
    <property type="project" value="UniProtKB-SubCell"/>
</dbReference>
<organism evidence="6 7">
    <name type="scientific">Genlisea aurea</name>
    <dbReference type="NCBI Taxonomy" id="192259"/>
    <lineage>
        <taxon>Eukaryota</taxon>
        <taxon>Viridiplantae</taxon>
        <taxon>Streptophyta</taxon>
        <taxon>Embryophyta</taxon>
        <taxon>Tracheophyta</taxon>
        <taxon>Spermatophyta</taxon>
        <taxon>Magnoliopsida</taxon>
        <taxon>eudicotyledons</taxon>
        <taxon>Gunneridae</taxon>
        <taxon>Pentapetalae</taxon>
        <taxon>asterids</taxon>
        <taxon>lamiids</taxon>
        <taxon>Lamiales</taxon>
        <taxon>Lentibulariaceae</taxon>
        <taxon>Genlisea</taxon>
    </lineage>
</organism>
<protein>
    <recommendedName>
        <fullName evidence="5">BHLH domain-containing protein</fullName>
    </recommendedName>
</protein>
<dbReference type="GO" id="GO:0003700">
    <property type="term" value="F:DNA-binding transcription factor activity"/>
    <property type="evidence" value="ECO:0007669"/>
    <property type="project" value="InterPro"/>
</dbReference>
<comment type="subcellular location">
    <subcellularLocation>
        <location evidence="1">Nucleus</location>
    </subcellularLocation>
</comment>
<comment type="caution">
    <text evidence="6">The sequence shown here is derived from an EMBL/GenBank/DDBJ whole genome shotgun (WGS) entry which is preliminary data.</text>
</comment>
<evidence type="ECO:0000256" key="1">
    <source>
        <dbReference type="ARBA" id="ARBA00004123"/>
    </source>
</evidence>
<dbReference type="AlphaFoldDB" id="S8CA53"/>
<dbReference type="Pfam" id="PF23176">
    <property type="entry name" value="bHLH_LHW"/>
    <property type="match status" value="1"/>
</dbReference>
<dbReference type="InterPro" id="IPR043561">
    <property type="entry name" value="LHW-like"/>
</dbReference>
<keyword evidence="7" id="KW-1185">Reference proteome</keyword>
<feature type="non-terminal residue" evidence="6">
    <location>
        <position position="1"/>
    </location>
</feature>
<feature type="non-terminal residue" evidence="6">
    <location>
        <position position="145"/>
    </location>
</feature>
<gene>
    <name evidence="6" type="ORF">M569_11086</name>
</gene>
<proteinExistence type="predicted"/>
<keyword evidence="3" id="KW-0804">Transcription</keyword>
<keyword evidence="2" id="KW-0805">Transcription regulation</keyword>
<evidence type="ECO:0000313" key="7">
    <source>
        <dbReference type="Proteomes" id="UP000015453"/>
    </source>
</evidence>
<dbReference type="OrthoDB" id="1883654at2759"/>
<evidence type="ECO:0000256" key="3">
    <source>
        <dbReference type="ARBA" id="ARBA00023163"/>
    </source>
</evidence>
<keyword evidence="4" id="KW-0539">Nucleus</keyword>
<evidence type="ECO:0000313" key="6">
    <source>
        <dbReference type="EMBL" id="EPS63700.1"/>
    </source>
</evidence>
<accession>S8CA53</accession>
<dbReference type="PANTHER" id="PTHR46196:SF1">
    <property type="entry name" value="TRANSCRIPTION FACTOR EMB1444-RELATED"/>
    <property type="match status" value="1"/>
</dbReference>
<feature type="domain" description="BHLH" evidence="5">
    <location>
        <begin position="1"/>
        <end position="36"/>
    </location>
</feature>
<dbReference type="EMBL" id="AUSU01005313">
    <property type="protein sequence ID" value="EPS63700.1"/>
    <property type="molecule type" value="Genomic_DNA"/>
</dbReference>
<evidence type="ECO:0000256" key="2">
    <source>
        <dbReference type="ARBA" id="ARBA00023015"/>
    </source>
</evidence>
<evidence type="ECO:0000256" key="4">
    <source>
        <dbReference type="ARBA" id="ARBA00023242"/>
    </source>
</evidence>
<dbReference type="PANTHER" id="PTHR46196">
    <property type="entry name" value="TRANSCRIPTION FACTOR BHLH155-LIKE ISOFORM X1-RELATED"/>
    <property type="match status" value="1"/>
</dbReference>
<name>S8CA53_9LAMI</name>
<dbReference type="InterPro" id="IPR011598">
    <property type="entry name" value="bHLH_dom"/>
</dbReference>
<dbReference type="Proteomes" id="UP000015453">
    <property type="component" value="Unassembled WGS sequence"/>
</dbReference>
<reference evidence="6 7" key="1">
    <citation type="journal article" date="2013" name="BMC Genomics">
        <title>The miniature genome of a carnivorous plant Genlisea aurea contains a low number of genes and short non-coding sequences.</title>
        <authorList>
            <person name="Leushkin E.V."/>
            <person name="Sutormin R.A."/>
            <person name="Nabieva E.R."/>
            <person name="Penin A.A."/>
            <person name="Kondrashov A.S."/>
            <person name="Logacheva M.D."/>
        </authorList>
    </citation>
    <scope>NUCLEOTIDE SEQUENCE [LARGE SCALE GENOMIC DNA]</scope>
</reference>